<evidence type="ECO:0000256" key="1">
    <source>
        <dbReference type="SAM" id="MobiDB-lite"/>
    </source>
</evidence>
<dbReference type="Proteomes" id="UP001566476">
    <property type="component" value="Unassembled WGS sequence"/>
</dbReference>
<gene>
    <name evidence="2" type="ORF">AB2L28_20000</name>
</gene>
<organism evidence="2 3">
    <name type="scientific">Kineococcus mangrovi</name>
    <dbReference type="NCBI Taxonomy" id="1660183"/>
    <lineage>
        <taxon>Bacteria</taxon>
        <taxon>Bacillati</taxon>
        <taxon>Actinomycetota</taxon>
        <taxon>Actinomycetes</taxon>
        <taxon>Kineosporiales</taxon>
        <taxon>Kineosporiaceae</taxon>
        <taxon>Kineococcus</taxon>
    </lineage>
</organism>
<feature type="compositionally biased region" description="Pro residues" evidence="1">
    <location>
        <begin position="320"/>
        <end position="329"/>
    </location>
</feature>
<feature type="region of interest" description="Disordered" evidence="1">
    <location>
        <begin position="258"/>
        <end position="329"/>
    </location>
</feature>
<evidence type="ECO:0000313" key="3">
    <source>
        <dbReference type="Proteomes" id="UP001566476"/>
    </source>
</evidence>
<feature type="compositionally biased region" description="Basic and acidic residues" evidence="1">
    <location>
        <begin position="258"/>
        <end position="267"/>
    </location>
</feature>
<accession>A0ABV4I755</accession>
<keyword evidence="3" id="KW-1185">Reference proteome</keyword>
<comment type="caution">
    <text evidence="2">The sequence shown here is derived from an EMBL/GenBank/DDBJ whole genome shotgun (WGS) entry which is preliminary data.</text>
</comment>
<dbReference type="RefSeq" id="WP_370720759.1">
    <property type="nucleotide sequence ID" value="NZ_JBGGTQ010000012.1"/>
</dbReference>
<dbReference type="Gene3D" id="3.30.360.10">
    <property type="entry name" value="Dihydrodipicolinate Reductase, domain 2"/>
    <property type="match status" value="1"/>
</dbReference>
<proteinExistence type="predicted"/>
<evidence type="ECO:0000313" key="2">
    <source>
        <dbReference type="EMBL" id="MEZ0494527.1"/>
    </source>
</evidence>
<protein>
    <submittedName>
        <fullName evidence="2">Uncharacterized protein</fullName>
    </submittedName>
</protein>
<dbReference type="EMBL" id="JBGGTQ010000012">
    <property type="protein sequence ID" value="MEZ0494527.1"/>
    <property type="molecule type" value="Genomic_DNA"/>
</dbReference>
<name>A0ABV4I755_9ACTN</name>
<sequence>MTGPLTVSWSPADDTAGEIAHVVASLPLSLHRVPDAGDLVAVAGRPGWTEHAERAVGSGARGLLVVDPAPADVSSLRRRADATGVPVVLDSTWTYNPAVALAAPAFATHDDADSLLEARVDVPVGVDLAQVLLGQLALVRAAVGPAVELGVVRWNDHGYDGTARLVSGAHAALTAITTRSIRPGTRLRILGRTTAVVLALPWPTTAAPGEVVVSGPAGATRLPTRYETSHRAAWRHLHDLVRTGGRSTDLAGFAEDSRLVPRLRDGPTTRTLNSDTRTPNSEHRRSSRPLSMGERPARAAAATSGSRRSRHRGEHREPTYRPPPRPPSS</sequence>
<reference evidence="2 3" key="1">
    <citation type="submission" date="2024-07" db="EMBL/GenBank/DDBJ databases">
        <authorList>
            <person name="Thanompreechachai J."/>
            <person name="Duangmal K."/>
        </authorList>
    </citation>
    <scope>NUCLEOTIDE SEQUENCE [LARGE SCALE GENOMIC DNA]</scope>
    <source>
        <strain evidence="2 3">TBRC 1896</strain>
    </source>
</reference>
<feature type="compositionally biased region" description="Polar residues" evidence="1">
    <location>
        <begin position="268"/>
        <end position="279"/>
    </location>
</feature>